<accession>A0A1Y5SK72</accession>
<dbReference type="RefSeq" id="WP_085868528.1">
    <property type="nucleotide sequence ID" value="NZ_FWFQ01000012.1"/>
</dbReference>
<gene>
    <name evidence="1" type="ORF">PSA7680_01966</name>
</gene>
<protein>
    <recommendedName>
        <fullName evidence="3">Polyketide cyclase / dehydrase and lipid transport</fullName>
    </recommendedName>
</protein>
<name>A0A1Y5SK72_9RHOB</name>
<evidence type="ECO:0000313" key="1">
    <source>
        <dbReference type="EMBL" id="SLN39742.1"/>
    </source>
</evidence>
<dbReference type="InterPro" id="IPR023393">
    <property type="entry name" value="START-like_dom_sf"/>
</dbReference>
<organism evidence="1 2">
    <name type="scientific">Pseudoruegeria aquimaris</name>
    <dbReference type="NCBI Taxonomy" id="393663"/>
    <lineage>
        <taxon>Bacteria</taxon>
        <taxon>Pseudomonadati</taxon>
        <taxon>Pseudomonadota</taxon>
        <taxon>Alphaproteobacteria</taxon>
        <taxon>Rhodobacterales</taxon>
        <taxon>Roseobacteraceae</taxon>
        <taxon>Pseudoruegeria</taxon>
    </lineage>
</organism>
<reference evidence="1 2" key="1">
    <citation type="submission" date="2017-03" db="EMBL/GenBank/DDBJ databases">
        <authorList>
            <person name="Afonso C.L."/>
            <person name="Miller P.J."/>
            <person name="Scott M.A."/>
            <person name="Spackman E."/>
            <person name="Goraichik I."/>
            <person name="Dimitrov K.M."/>
            <person name="Suarez D.L."/>
            <person name="Swayne D.E."/>
        </authorList>
    </citation>
    <scope>NUCLEOTIDE SEQUENCE [LARGE SCALE GENOMIC DNA]</scope>
    <source>
        <strain evidence="1 2">CECT 7680</strain>
    </source>
</reference>
<dbReference type="SUPFAM" id="SSF55961">
    <property type="entry name" value="Bet v1-like"/>
    <property type="match status" value="1"/>
</dbReference>
<dbReference type="Proteomes" id="UP000193409">
    <property type="component" value="Unassembled WGS sequence"/>
</dbReference>
<dbReference type="EMBL" id="FWFQ01000012">
    <property type="protein sequence ID" value="SLN39742.1"/>
    <property type="molecule type" value="Genomic_DNA"/>
</dbReference>
<dbReference type="CDD" id="cd07812">
    <property type="entry name" value="SRPBCC"/>
    <property type="match status" value="1"/>
</dbReference>
<evidence type="ECO:0008006" key="3">
    <source>
        <dbReference type="Google" id="ProtNLM"/>
    </source>
</evidence>
<dbReference type="Gene3D" id="3.30.530.20">
    <property type="match status" value="1"/>
</dbReference>
<sequence length="154" mass="17217">MKLSANEDIEAPIDTVFRAVTDFDFFERSALRRGIDVTRTDGAKPHWSMGFDYRGKARRLEADLIEMETPSLVKFRGKMGGIYGDLDVELVPLSRNRTRLSVATVLKAESLTGKLLLQSLKLAKSKITKRYKKRVGSFAADVEKRVGAAGKRPV</sequence>
<evidence type="ECO:0000313" key="2">
    <source>
        <dbReference type="Proteomes" id="UP000193409"/>
    </source>
</evidence>
<dbReference type="OrthoDB" id="7860307at2"/>
<keyword evidence="2" id="KW-1185">Reference proteome</keyword>
<dbReference type="AlphaFoldDB" id="A0A1Y5SK72"/>
<proteinExistence type="predicted"/>